<proteinExistence type="predicted"/>
<evidence type="ECO:0000313" key="2">
    <source>
        <dbReference type="Proteomes" id="UP000789702"/>
    </source>
</evidence>
<organism evidence="1 2">
    <name type="scientific">Dentiscutata heterogama</name>
    <dbReference type="NCBI Taxonomy" id="1316150"/>
    <lineage>
        <taxon>Eukaryota</taxon>
        <taxon>Fungi</taxon>
        <taxon>Fungi incertae sedis</taxon>
        <taxon>Mucoromycota</taxon>
        <taxon>Glomeromycotina</taxon>
        <taxon>Glomeromycetes</taxon>
        <taxon>Diversisporales</taxon>
        <taxon>Gigasporaceae</taxon>
        <taxon>Dentiscutata</taxon>
    </lineage>
</organism>
<accession>A0ACA9PDI8</accession>
<keyword evidence="2" id="KW-1185">Reference proteome</keyword>
<reference evidence="1" key="1">
    <citation type="submission" date="2021-06" db="EMBL/GenBank/DDBJ databases">
        <authorList>
            <person name="Kallberg Y."/>
            <person name="Tangrot J."/>
            <person name="Rosling A."/>
        </authorList>
    </citation>
    <scope>NUCLEOTIDE SEQUENCE</scope>
    <source>
        <strain evidence="1">IL203A</strain>
    </source>
</reference>
<feature type="non-terminal residue" evidence="1">
    <location>
        <position position="1"/>
    </location>
</feature>
<protein>
    <submittedName>
        <fullName evidence="1">3042_t:CDS:1</fullName>
    </submittedName>
</protein>
<sequence>FLTLPSDNMSNQLWECFKNTYNANKKGQDGCTRILSIIAKEFTYTKLEKKLGISSKTISSTRLYATTNSPGCPALCKPTITRIVHSIKCYVRLGYNIQNENDIVDTIRDIKGTSVANINP</sequence>
<gene>
    <name evidence="1" type="ORF">DHETER_LOCUS11847</name>
</gene>
<dbReference type="EMBL" id="CAJVPU010027249">
    <property type="protein sequence ID" value="CAG8702890.1"/>
    <property type="molecule type" value="Genomic_DNA"/>
</dbReference>
<feature type="non-terminal residue" evidence="1">
    <location>
        <position position="120"/>
    </location>
</feature>
<name>A0ACA9PDI8_9GLOM</name>
<evidence type="ECO:0000313" key="1">
    <source>
        <dbReference type="EMBL" id="CAG8702890.1"/>
    </source>
</evidence>
<dbReference type="Proteomes" id="UP000789702">
    <property type="component" value="Unassembled WGS sequence"/>
</dbReference>
<comment type="caution">
    <text evidence="1">The sequence shown here is derived from an EMBL/GenBank/DDBJ whole genome shotgun (WGS) entry which is preliminary data.</text>
</comment>